<comment type="caution">
    <text evidence="2">The sequence shown here is derived from an EMBL/GenBank/DDBJ whole genome shotgun (WGS) entry which is preliminary data.</text>
</comment>
<dbReference type="InterPro" id="IPR036165">
    <property type="entry name" value="YefM-like_sf"/>
</dbReference>
<dbReference type="AlphaFoldDB" id="A0A7X4KJ04"/>
<dbReference type="RefSeq" id="WP_161051956.1">
    <property type="nucleotide sequence ID" value="NZ_WWCR01000034.1"/>
</dbReference>
<dbReference type="EMBL" id="WWCR01000034">
    <property type="protein sequence ID" value="MYM75204.1"/>
    <property type="molecule type" value="Genomic_DNA"/>
</dbReference>
<comment type="similarity">
    <text evidence="1">Belongs to the phD/YefM antitoxin family.</text>
</comment>
<evidence type="ECO:0000256" key="1">
    <source>
        <dbReference type="ARBA" id="ARBA00009981"/>
    </source>
</evidence>
<evidence type="ECO:0000313" key="3">
    <source>
        <dbReference type="Proteomes" id="UP000469734"/>
    </source>
</evidence>
<dbReference type="PANTHER" id="PTHR35377">
    <property type="entry name" value="ANTITOXIN VAPB49-RELATED-RELATED"/>
    <property type="match status" value="1"/>
</dbReference>
<accession>A0A7X4KJ04</accession>
<dbReference type="PANTHER" id="PTHR35377:SF7">
    <property type="entry name" value="SSL1004 PROTEIN"/>
    <property type="match status" value="1"/>
</dbReference>
<dbReference type="NCBIfam" id="TIGR01552">
    <property type="entry name" value="phd_fam"/>
    <property type="match status" value="1"/>
</dbReference>
<organism evidence="2 3">
    <name type="scientific">Duganella margarita</name>
    <dbReference type="NCBI Taxonomy" id="2692170"/>
    <lineage>
        <taxon>Bacteria</taxon>
        <taxon>Pseudomonadati</taxon>
        <taxon>Pseudomonadota</taxon>
        <taxon>Betaproteobacteria</taxon>
        <taxon>Burkholderiales</taxon>
        <taxon>Oxalobacteraceae</taxon>
        <taxon>Telluria group</taxon>
        <taxon>Duganella</taxon>
    </lineage>
</organism>
<reference evidence="2 3" key="1">
    <citation type="submission" date="2019-12" db="EMBL/GenBank/DDBJ databases">
        <title>Novel species isolated from a subtropical stream in China.</title>
        <authorList>
            <person name="Lu H."/>
        </authorList>
    </citation>
    <scope>NUCLEOTIDE SEQUENCE [LARGE SCALE GENOMIC DNA]</scope>
    <source>
        <strain evidence="2 3">FT134W</strain>
    </source>
</reference>
<name>A0A7X4KJ04_9BURK</name>
<dbReference type="Gene3D" id="3.40.1620.10">
    <property type="entry name" value="YefM-like domain"/>
    <property type="match status" value="1"/>
</dbReference>
<dbReference type="InterPro" id="IPR051416">
    <property type="entry name" value="phD-YefM_TA_antitoxins"/>
</dbReference>
<sequence length="78" mass="8444">MPIIDIAVAQNQLPGLLEAVRRGEEVVISQGGEPVAQLVALRPPKIVRRLGTMKGKIWIADDFDAPLPDDIQAAFEGK</sequence>
<dbReference type="Proteomes" id="UP000469734">
    <property type="component" value="Unassembled WGS sequence"/>
</dbReference>
<proteinExistence type="inferred from homology"/>
<evidence type="ECO:0000313" key="2">
    <source>
        <dbReference type="EMBL" id="MYM75204.1"/>
    </source>
</evidence>
<gene>
    <name evidence="2" type="ORF">GTP56_23820</name>
</gene>
<protein>
    <submittedName>
        <fullName evidence="2">Type II toxin-antitoxin system prevent-host-death family antitoxin</fullName>
    </submittedName>
</protein>
<dbReference type="SUPFAM" id="SSF143120">
    <property type="entry name" value="YefM-like"/>
    <property type="match status" value="1"/>
</dbReference>